<gene>
    <name evidence="8" type="ORF">SEPCBS57363_004397</name>
</gene>
<evidence type="ECO:0000256" key="6">
    <source>
        <dbReference type="ARBA" id="ARBA00023242"/>
    </source>
</evidence>
<keyword evidence="9" id="KW-1185">Reference proteome</keyword>
<accession>A0ABP0DRT9</accession>
<evidence type="ECO:0000256" key="3">
    <source>
        <dbReference type="ARBA" id="ARBA00023015"/>
    </source>
</evidence>
<comment type="subcellular location">
    <subcellularLocation>
        <location evidence="1">Nucleus</location>
    </subcellularLocation>
</comment>
<dbReference type="Proteomes" id="UP001642501">
    <property type="component" value="Unassembled WGS sequence"/>
</dbReference>
<feature type="compositionally biased region" description="Low complexity" evidence="7">
    <location>
        <begin position="70"/>
        <end position="105"/>
    </location>
</feature>
<protein>
    <recommendedName>
        <fullName evidence="10">Zn(2)-C6 fungal-type domain-containing protein</fullName>
    </recommendedName>
</protein>
<evidence type="ECO:0000313" key="8">
    <source>
        <dbReference type="EMBL" id="CAK7271011.1"/>
    </source>
</evidence>
<reference evidence="8 9" key="1">
    <citation type="submission" date="2024-01" db="EMBL/GenBank/DDBJ databases">
        <authorList>
            <person name="Allen C."/>
            <person name="Tagirdzhanova G."/>
        </authorList>
    </citation>
    <scope>NUCLEOTIDE SEQUENCE [LARGE SCALE GENOMIC DNA]</scope>
    <source>
        <strain evidence="8 9">CBS 573.63</strain>
    </source>
</reference>
<evidence type="ECO:0000256" key="7">
    <source>
        <dbReference type="SAM" id="MobiDB-lite"/>
    </source>
</evidence>
<evidence type="ECO:0000256" key="2">
    <source>
        <dbReference type="ARBA" id="ARBA00022833"/>
    </source>
</evidence>
<dbReference type="EMBL" id="CAWUOM010000081">
    <property type="protein sequence ID" value="CAK7271011.1"/>
    <property type="molecule type" value="Genomic_DNA"/>
</dbReference>
<sequence>MPACRNCVNRGIVCPGYRQVLRWSTKYEHPASKPAADRRSGKGPAGEAKSIPEFSLLASAASQSIEPAVSGSTDGASPSSSASPASTATKAPASPPASSSNTSITFEPVMVKTEPASIPRQPLPPEPLLQTQPIAVSSYSPAASSTSSSSTASYTQHATPVVPVLAASAQDVTSDQFAFTNTPTETAPAEVSSPRQDWQVALFGDQEAENEQEEELSFMLESWQPKQSQYYGWQPQPYRQQQLQVARPTRGLALPDISLVELWFKSVCGMWAAFDSPSNPFRRLCSRLWTSNEAVFFSMQTMAAASLPRRPPSVSEIVAVAPKMSTQALIQELQELFDSSDGPTSHPGGRTYPQASSGSFGSRQGGQLTFPAGLLTALFCMSSSLSWIDARQLGIQYLRNARSVIDLLDLRAAQLSAEDRELLEFFRGCLLYEEMLRSVVTDDEEDIQALLDWSPYQKGDGKKVNLDLHAWAGVPIVLVGLFGKVMALCRRSRKAWRSTGRATYQLLYQAMQDIQQGQALEELLLTIDIPLSRRDPSGGKRDTLTTHIYKAAEAFRLSSLLQLYQTFPDLVSRQQQVHGQFPPVGAVATVSGRSLIPLALHITELLGEIPADSPMRCLQPLLCLCAGSALRVEASQNESAEEVDTSSAGSIFLSDALGGRSSDATSVYAARDALRVRLGKLEQNLPPRPITVAKQLLETVWLTYDTEAPPSRSHWLDIMSETSFESVFG</sequence>
<keyword evidence="3" id="KW-0805">Transcription regulation</keyword>
<keyword evidence="5" id="KW-0804">Transcription</keyword>
<dbReference type="PANTHER" id="PTHR37534">
    <property type="entry name" value="TRANSCRIPTIONAL ACTIVATOR PROTEIN UGA3"/>
    <property type="match status" value="1"/>
</dbReference>
<feature type="region of interest" description="Disordered" evidence="7">
    <location>
        <begin position="339"/>
        <end position="360"/>
    </location>
</feature>
<organism evidence="8 9">
    <name type="scientific">Sporothrix epigloea</name>
    <dbReference type="NCBI Taxonomy" id="1892477"/>
    <lineage>
        <taxon>Eukaryota</taxon>
        <taxon>Fungi</taxon>
        <taxon>Dikarya</taxon>
        <taxon>Ascomycota</taxon>
        <taxon>Pezizomycotina</taxon>
        <taxon>Sordariomycetes</taxon>
        <taxon>Sordariomycetidae</taxon>
        <taxon>Ophiostomatales</taxon>
        <taxon>Ophiostomataceae</taxon>
        <taxon>Sporothrix</taxon>
    </lineage>
</organism>
<feature type="compositionally biased region" description="Basic and acidic residues" evidence="7">
    <location>
        <begin position="28"/>
        <end position="40"/>
    </location>
</feature>
<feature type="region of interest" description="Disordered" evidence="7">
    <location>
        <begin position="28"/>
        <end position="105"/>
    </location>
</feature>
<dbReference type="PANTHER" id="PTHR37534:SF11">
    <property type="entry name" value="ZN(II)2CYS6 TRANSCRIPTION FACTOR (EUROFUNG)"/>
    <property type="match status" value="1"/>
</dbReference>
<keyword evidence="2" id="KW-0862">Zinc</keyword>
<dbReference type="Pfam" id="PF11951">
    <property type="entry name" value="Fungal_trans_2"/>
    <property type="match status" value="1"/>
</dbReference>
<proteinExistence type="predicted"/>
<keyword evidence="4" id="KW-0238">DNA-binding</keyword>
<evidence type="ECO:0000256" key="1">
    <source>
        <dbReference type="ARBA" id="ARBA00004123"/>
    </source>
</evidence>
<name>A0ABP0DRT9_9PEZI</name>
<evidence type="ECO:0000313" key="9">
    <source>
        <dbReference type="Proteomes" id="UP001642501"/>
    </source>
</evidence>
<evidence type="ECO:0000256" key="4">
    <source>
        <dbReference type="ARBA" id="ARBA00023125"/>
    </source>
</evidence>
<evidence type="ECO:0000256" key="5">
    <source>
        <dbReference type="ARBA" id="ARBA00023163"/>
    </source>
</evidence>
<comment type="caution">
    <text evidence="8">The sequence shown here is derived from an EMBL/GenBank/DDBJ whole genome shotgun (WGS) entry which is preliminary data.</text>
</comment>
<keyword evidence="6" id="KW-0539">Nucleus</keyword>
<evidence type="ECO:0008006" key="10">
    <source>
        <dbReference type="Google" id="ProtNLM"/>
    </source>
</evidence>
<dbReference type="InterPro" id="IPR021858">
    <property type="entry name" value="Fun_TF"/>
</dbReference>